<dbReference type="GO" id="GO:0003735">
    <property type="term" value="F:structural constituent of ribosome"/>
    <property type="evidence" value="ECO:0007669"/>
    <property type="project" value="InterPro"/>
</dbReference>
<name>A0A0W8C9Q0_PHYNI</name>
<evidence type="ECO:0000313" key="8">
    <source>
        <dbReference type="EMBL" id="KUF90810.1"/>
    </source>
</evidence>
<sequence>MLFIGAKLVLRSSFKMLKLTKSFTLVVVAIVAMGACAEDKFDVHIPVKGPLDIPDPPRGRTADEQTNVGVLREATKSICILFLNNYQSNRLIIQTFLSNKKYSITNQSSGYHCQQLRSSSMFQRRVIASANAVERVASNRQIRRKTRHPANLRALQRQPQEEVVVPPLKYEPTYVPEKVSFNGWSPAPEAPLPGLPFHVKRTAVGLQLPVYRDFRNGRTRVLTILRRYKGDEQELRDEMSKVCQGKEVIVRPGRLEVVGDHASDIRKWLVGLGF</sequence>
<dbReference type="EMBL" id="LNFO01001517">
    <property type="protein sequence ID" value="KUF90810.1"/>
    <property type="molecule type" value="Genomic_DNA"/>
</dbReference>
<evidence type="ECO:0000313" key="9">
    <source>
        <dbReference type="Proteomes" id="UP000052943"/>
    </source>
</evidence>
<dbReference type="GO" id="GO:0006412">
    <property type="term" value="P:translation"/>
    <property type="evidence" value="ECO:0007669"/>
    <property type="project" value="InterPro"/>
</dbReference>
<evidence type="ECO:0000256" key="6">
    <source>
        <dbReference type="ARBA" id="ARBA00035191"/>
    </source>
</evidence>
<comment type="caution">
    <text evidence="7">The sequence shown here is derived from an EMBL/GenBank/DDBJ whole genome shotgun (WGS) entry which is preliminary data.</text>
</comment>
<evidence type="ECO:0000313" key="7">
    <source>
        <dbReference type="EMBL" id="KUF80785.1"/>
    </source>
</evidence>
<evidence type="ECO:0000256" key="4">
    <source>
        <dbReference type="ARBA" id="ARBA00023128"/>
    </source>
</evidence>
<evidence type="ECO:0000256" key="1">
    <source>
        <dbReference type="ARBA" id="ARBA00004173"/>
    </source>
</evidence>
<dbReference type="Proteomes" id="UP000052943">
    <property type="component" value="Unassembled WGS sequence"/>
</dbReference>
<dbReference type="InterPro" id="IPR007740">
    <property type="entry name" value="Ribosomal_mL49"/>
</dbReference>
<evidence type="ECO:0000256" key="5">
    <source>
        <dbReference type="ARBA" id="ARBA00023274"/>
    </source>
</evidence>
<organism evidence="7 9">
    <name type="scientific">Phytophthora nicotianae</name>
    <name type="common">Potato buckeye rot agent</name>
    <name type="synonym">Phytophthora parasitica</name>
    <dbReference type="NCBI Taxonomy" id="4792"/>
    <lineage>
        <taxon>Eukaryota</taxon>
        <taxon>Sar</taxon>
        <taxon>Stramenopiles</taxon>
        <taxon>Oomycota</taxon>
        <taxon>Peronosporomycetes</taxon>
        <taxon>Peronosporales</taxon>
        <taxon>Peronosporaceae</taxon>
        <taxon>Phytophthora</taxon>
    </lineage>
</organism>
<keyword evidence="5" id="KW-0687">Ribonucleoprotein</keyword>
<gene>
    <name evidence="8" type="ORF">AM587_10013837</name>
    <name evidence="7" type="ORF">AM587_10014489</name>
</gene>
<dbReference type="STRING" id="4790.A0A0W8C9Q0"/>
<dbReference type="AlphaFoldDB" id="A0A0W8C9Q0"/>
<accession>A0A0W8C9Q0</accession>
<dbReference type="EMBL" id="LNFO01004505">
    <property type="protein sequence ID" value="KUF80785.1"/>
    <property type="molecule type" value="Genomic_DNA"/>
</dbReference>
<dbReference type="Gene3D" id="3.30.780.10">
    <property type="entry name" value="SUI1-like domain"/>
    <property type="match status" value="1"/>
</dbReference>
<dbReference type="Pfam" id="PF05046">
    <property type="entry name" value="Img2"/>
    <property type="match status" value="1"/>
</dbReference>
<evidence type="ECO:0000256" key="2">
    <source>
        <dbReference type="ARBA" id="ARBA00005677"/>
    </source>
</evidence>
<dbReference type="PANTHER" id="PTHR13477">
    <property type="entry name" value="MITOCHONDRIAL 39S RIBOSOMAL PROTEIN L49"/>
    <property type="match status" value="1"/>
</dbReference>
<dbReference type="PANTHER" id="PTHR13477:SF0">
    <property type="entry name" value="LARGE RIBOSOMAL SUBUNIT PROTEIN ML49"/>
    <property type="match status" value="1"/>
</dbReference>
<proteinExistence type="inferred from homology"/>
<reference evidence="7 9" key="1">
    <citation type="submission" date="2015-11" db="EMBL/GenBank/DDBJ databases">
        <title>Genomes and virulence difference between two physiological races of Phytophthora nicotianae.</title>
        <authorList>
            <person name="Liu H."/>
            <person name="Ma X."/>
            <person name="Yu H."/>
            <person name="Fang D."/>
            <person name="Li Y."/>
            <person name="Wang X."/>
            <person name="Wang W."/>
            <person name="Dong Y."/>
            <person name="Xiao B."/>
        </authorList>
    </citation>
    <scope>NUCLEOTIDE SEQUENCE [LARGE SCALE GENOMIC DNA]</scope>
    <source>
        <strain evidence="7">Race 0</strain>
        <strain evidence="9">race 0</strain>
    </source>
</reference>
<dbReference type="OrthoDB" id="19439at2759"/>
<comment type="subcellular location">
    <subcellularLocation>
        <location evidence="1">Mitochondrion</location>
    </subcellularLocation>
</comment>
<protein>
    <recommendedName>
        <fullName evidence="6">Large ribosomal subunit protein mL49</fullName>
    </recommendedName>
</protein>
<keyword evidence="4" id="KW-0496">Mitochondrion</keyword>
<evidence type="ECO:0000256" key="3">
    <source>
        <dbReference type="ARBA" id="ARBA00022980"/>
    </source>
</evidence>
<dbReference type="GO" id="GO:0005762">
    <property type="term" value="C:mitochondrial large ribosomal subunit"/>
    <property type="evidence" value="ECO:0007669"/>
    <property type="project" value="TreeGrafter"/>
</dbReference>
<keyword evidence="3" id="KW-0689">Ribosomal protein</keyword>
<comment type="similarity">
    <text evidence="2">Belongs to the mitochondrion-specific ribosomal protein mL49 family.</text>
</comment>